<dbReference type="KEGG" id="ure:UREG_03591"/>
<dbReference type="EMBL" id="CH476616">
    <property type="protein sequence ID" value="EEP78745.1"/>
    <property type="molecule type" value="Genomic_DNA"/>
</dbReference>
<dbReference type="InParanoid" id="C4JL83"/>
<name>C4JL83_UNCRE</name>
<dbReference type="Proteomes" id="UP000002058">
    <property type="component" value="Unassembled WGS sequence"/>
</dbReference>
<evidence type="ECO:0000313" key="4">
    <source>
        <dbReference type="Proteomes" id="UP000002058"/>
    </source>
</evidence>
<reference evidence="4" key="1">
    <citation type="journal article" date="2009" name="Genome Res.">
        <title>Comparative genomic analyses of the human fungal pathogens Coccidioides and their relatives.</title>
        <authorList>
            <person name="Sharpton T.J."/>
            <person name="Stajich J.E."/>
            <person name="Rounsley S.D."/>
            <person name="Gardner M.J."/>
            <person name="Wortman J.R."/>
            <person name="Jordar V.S."/>
            <person name="Maiti R."/>
            <person name="Kodira C.D."/>
            <person name="Neafsey D.E."/>
            <person name="Zeng Q."/>
            <person name="Hung C.-Y."/>
            <person name="McMahan C."/>
            <person name="Muszewska A."/>
            <person name="Grynberg M."/>
            <person name="Mandel M.A."/>
            <person name="Kellner E.M."/>
            <person name="Barker B.M."/>
            <person name="Galgiani J.N."/>
            <person name="Orbach M.J."/>
            <person name="Kirkland T.N."/>
            <person name="Cole G.T."/>
            <person name="Henn M.R."/>
            <person name="Birren B.W."/>
            <person name="Taylor J.W."/>
        </authorList>
    </citation>
    <scope>NUCLEOTIDE SEQUENCE [LARGE SCALE GENOMIC DNA]</scope>
    <source>
        <strain evidence="4">UAMH 1704</strain>
    </source>
</reference>
<dbReference type="InterPro" id="IPR036188">
    <property type="entry name" value="FAD/NAD-bd_sf"/>
</dbReference>
<dbReference type="InterPro" id="IPR051209">
    <property type="entry name" value="FAD-bind_Monooxygenase_sf"/>
</dbReference>
<evidence type="ECO:0000256" key="1">
    <source>
        <dbReference type="ARBA" id="ARBA00001974"/>
    </source>
</evidence>
<dbReference type="HOGENOM" id="CLU_1476211_0_0_1"/>
<proteinExistence type="inferred from homology"/>
<evidence type="ECO:0000313" key="3">
    <source>
        <dbReference type="EMBL" id="EEP78745.1"/>
    </source>
</evidence>
<dbReference type="eggNOG" id="KOG1399">
    <property type="taxonomic scope" value="Eukaryota"/>
</dbReference>
<dbReference type="SUPFAM" id="SSF51905">
    <property type="entry name" value="FAD/NAD(P)-binding domain"/>
    <property type="match status" value="1"/>
</dbReference>
<keyword evidence="4" id="KW-1185">Reference proteome</keyword>
<dbReference type="PANTHER" id="PTHR42877:SF1">
    <property type="entry name" value="FAD-BINDING MONOOXYGENASE STCW"/>
    <property type="match status" value="1"/>
</dbReference>
<dbReference type="VEuPathDB" id="FungiDB:UREG_03591"/>
<dbReference type="OrthoDB" id="74360at2759"/>
<dbReference type="RefSeq" id="XP_002544074.1">
    <property type="nucleotide sequence ID" value="XM_002544028.1"/>
</dbReference>
<sequence>MAEWIRDKRKAVAKFTENGLLGEDGIEREADTIVCATGFDTSYRPRFPIIGEGGLGLAEKWKSWPESYLGLAIPGQGSVIGPLVEVGNDAVKLIKKIQNEYIRAIAPRQDVTDAFNEHVQEWVKHTVWSDDCPHFLGLGKVLASVAEGYGRSPYLFMEAIDPAWLDEIQGRGRGTEAKIGPDS</sequence>
<evidence type="ECO:0000256" key="2">
    <source>
        <dbReference type="ARBA" id="ARBA00010139"/>
    </source>
</evidence>
<dbReference type="GeneID" id="8443724"/>
<dbReference type="AlphaFoldDB" id="C4JL83"/>
<comment type="cofactor">
    <cofactor evidence="1">
        <name>FAD</name>
        <dbReference type="ChEBI" id="CHEBI:57692"/>
    </cofactor>
</comment>
<dbReference type="PANTHER" id="PTHR42877">
    <property type="entry name" value="L-ORNITHINE N(5)-MONOOXYGENASE-RELATED"/>
    <property type="match status" value="1"/>
</dbReference>
<dbReference type="Gene3D" id="3.50.50.60">
    <property type="entry name" value="FAD/NAD(P)-binding domain"/>
    <property type="match status" value="1"/>
</dbReference>
<gene>
    <name evidence="3" type="ORF">UREG_03591</name>
</gene>
<protein>
    <submittedName>
        <fullName evidence="3">MoxY protein</fullName>
    </submittedName>
</protein>
<organism evidence="3 4">
    <name type="scientific">Uncinocarpus reesii (strain UAMH 1704)</name>
    <dbReference type="NCBI Taxonomy" id="336963"/>
    <lineage>
        <taxon>Eukaryota</taxon>
        <taxon>Fungi</taxon>
        <taxon>Dikarya</taxon>
        <taxon>Ascomycota</taxon>
        <taxon>Pezizomycotina</taxon>
        <taxon>Eurotiomycetes</taxon>
        <taxon>Eurotiomycetidae</taxon>
        <taxon>Onygenales</taxon>
        <taxon>Onygenaceae</taxon>
        <taxon>Uncinocarpus</taxon>
    </lineage>
</organism>
<accession>C4JL83</accession>
<comment type="similarity">
    <text evidence="2">Belongs to the FAD-binding monooxygenase family.</text>
</comment>